<keyword evidence="5" id="KW-1185">Reference proteome</keyword>
<dbReference type="PANTHER" id="PTHR43080:SF2">
    <property type="entry name" value="CBS DOMAIN-CONTAINING PROTEIN"/>
    <property type="match status" value="1"/>
</dbReference>
<dbReference type="InterPro" id="IPR051257">
    <property type="entry name" value="Diverse_CBS-Domain"/>
</dbReference>
<comment type="caution">
    <text evidence="4">The sequence shown here is derived from an EMBL/GenBank/DDBJ whole genome shotgun (WGS) entry which is preliminary data.</text>
</comment>
<dbReference type="SMART" id="SM00116">
    <property type="entry name" value="CBS"/>
    <property type="match status" value="2"/>
</dbReference>
<evidence type="ECO:0000259" key="3">
    <source>
        <dbReference type="PROSITE" id="PS51371"/>
    </source>
</evidence>
<dbReference type="PANTHER" id="PTHR43080">
    <property type="entry name" value="CBS DOMAIN-CONTAINING PROTEIN CBSX3, MITOCHONDRIAL"/>
    <property type="match status" value="1"/>
</dbReference>
<dbReference type="SUPFAM" id="SSF54631">
    <property type="entry name" value="CBS-domain pair"/>
    <property type="match status" value="1"/>
</dbReference>
<dbReference type="Proteomes" id="UP000276260">
    <property type="component" value="Unassembled WGS sequence"/>
</dbReference>
<dbReference type="Pfam" id="PF00571">
    <property type="entry name" value="CBS"/>
    <property type="match status" value="2"/>
</dbReference>
<evidence type="ECO:0000313" key="4">
    <source>
        <dbReference type="EMBL" id="RRJ23621.1"/>
    </source>
</evidence>
<dbReference type="RefSeq" id="WP_046518290.1">
    <property type="nucleotide sequence ID" value="NZ_LAVS01000001.1"/>
</dbReference>
<evidence type="ECO:0000313" key="5">
    <source>
        <dbReference type="Proteomes" id="UP000276260"/>
    </source>
</evidence>
<dbReference type="EMBL" id="RRCF01000001">
    <property type="protein sequence ID" value="RRJ23621.1"/>
    <property type="molecule type" value="Genomic_DNA"/>
</dbReference>
<name>A0A3P3QQT5_9GAMM</name>
<proteinExistence type="predicted"/>
<reference evidence="4 5" key="1">
    <citation type="submission" date="2018-11" db="EMBL/GenBank/DDBJ databases">
        <title>Draft genome analysis of Rheinheimera mesophila isolated from an industrial waste site.</title>
        <authorList>
            <person name="Yu Q."/>
            <person name="Qi Y."/>
            <person name="Zhang H."/>
            <person name="Lu Y."/>
            <person name="Pu J."/>
        </authorList>
    </citation>
    <scope>NUCLEOTIDE SEQUENCE [LARGE SCALE GENOMIC DNA]</scope>
    <source>
        <strain evidence="4 5">IITR13</strain>
    </source>
</reference>
<organism evidence="4 5">
    <name type="scientific">Rheinheimera mesophila</name>
    <dbReference type="NCBI Taxonomy" id="1547515"/>
    <lineage>
        <taxon>Bacteria</taxon>
        <taxon>Pseudomonadati</taxon>
        <taxon>Pseudomonadota</taxon>
        <taxon>Gammaproteobacteria</taxon>
        <taxon>Chromatiales</taxon>
        <taxon>Chromatiaceae</taxon>
        <taxon>Rheinheimera</taxon>
    </lineage>
</organism>
<dbReference type="InterPro" id="IPR046342">
    <property type="entry name" value="CBS_dom_sf"/>
</dbReference>
<feature type="domain" description="CBS" evidence="3">
    <location>
        <begin position="75"/>
        <end position="130"/>
    </location>
</feature>
<sequence>MSQVQDIFQREFPRLQQDDTIVQAVQQLREFNLTGSPVFNKDNELVGYLSEQDCLTAMLHASYFCSLHNTIAQVMSKKVVTVLASDSLVDSAVIFTSLHLHQLPVLENGSVVGVLNRGQVVRALEATLGECYGGERAA</sequence>
<dbReference type="InterPro" id="IPR000644">
    <property type="entry name" value="CBS_dom"/>
</dbReference>
<evidence type="ECO:0000256" key="2">
    <source>
        <dbReference type="PROSITE-ProRule" id="PRU00703"/>
    </source>
</evidence>
<gene>
    <name evidence="4" type="ORF">EIK76_06050</name>
</gene>
<dbReference type="OrthoDB" id="9790355at2"/>
<dbReference type="PROSITE" id="PS51371">
    <property type="entry name" value="CBS"/>
    <property type="match status" value="2"/>
</dbReference>
<feature type="domain" description="CBS" evidence="3">
    <location>
        <begin position="8"/>
        <end position="64"/>
    </location>
</feature>
<protein>
    <submittedName>
        <fullName evidence="4">CBS domain-containing protein</fullName>
    </submittedName>
</protein>
<dbReference type="AlphaFoldDB" id="A0A3P3QQT5"/>
<evidence type="ECO:0000256" key="1">
    <source>
        <dbReference type="ARBA" id="ARBA00023122"/>
    </source>
</evidence>
<accession>A0A3P3QQT5</accession>
<keyword evidence="1 2" id="KW-0129">CBS domain</keyword>
<dbReference type="Gene3D" id="3.10.580.10">
    <property type="entry name" value="CBS-domain"/>
    <property type="match status" value="1"/>
</dbReference>